<keyword evidence="6" id="KW-1185">Reference proteome</keyword>
<evidence type="ECO:0000256" key="1">
    <source>
        <dbReference type="ARBA" id="ARBA00022614"/>
    </source>
</evidence>
<protein>
    <recommendedName>
        <fullName evidence="4">Disease resistance R13L4/SHOC-2-like LRR domain-containing protein</fullName>
    </recommendedName>
</protein>
<dbReference type="InterPro" id="IPR032675">
    <property type="entry name" value="LRR_dom_sf"/>
</dbReference>
<feature type="domain" description="Disease resistance R13L4/SHOC-2-like LRR" evidence="4">
    <location>
        <begin position="91"/>
        <end position="172"/>
    </location>
</feature>
<proteinExistence type="predicted"/>
<dbReference type="OMA" id="MAHEMQK"/>
<reference evidence="5" key="3">
    <citation type="submission" date="2025-08" db="UniProtKB">
        <authorList>
            <consortium name="Ensembl"/>
        </authorList>
    </citation>
    <scope>IDENTIFICATION</scope>
</reference>
<dbReference type="InterPro" id="IPR050216">
    <property type="entry name" value="LRR_domain-containing"/>
</dbReference>
<dbReference type="STRING" id="7719.ENSCINP00000035692"/>
<evidence type="ECO:0000313" key="5">
    <source>
        <dbReference type="Ensembl" id="ENSCINP00000035692.1"/>
    </source>
</evidence>
<dbReference type="InParanoid" id="H2Y1A8"/>
<dbReference type="InterPro" id="IPR003591">
    <property type="entry name" value="Leu-rich_rpt_typical-subtyp"/>
</dbReference>
<reference evidence="5" key="4">
    <citation type="submission" date="2025-09" db="UniProtKB">
        <authorList>
            <consortium name="Ensembl"/>
        </authorList>
    </citation>
    <scope>IDENTIFICATION</scope>
</reference>
<evidence type="ECO:0000313" key="6">
    <source>
        <dbReference type="Proteomes" id="UP000008144"/>
    </source>
</evidence>
<name>H2Y1A8_CIOIN</name>
<feature type="compositionally biased region" description="Basic residues" evidence="3">
    <location>
        <begin position="25"/>
        <end position="35"/>
    </location>
</feature>
<evidence type="ECO:0000259" key="4">
    <source>
        <dbReference type="Pfam" id="PF23598"/>
    </source>
</evidence>
<reference evidence="6" key="1">
    <citation type="journal article" date="2002" name="Science">
        <title>The draft genome of Ciona intestinalis: insights into chordate and vertebrate origins.</title>
        <authorList>
            <person name="Dehal P."/>
            <person name="Satou Y."/>
            <person name="Campbell R.K."/>
            <person name="Chapman J."/>
            <person name="Degnan B."/>
            <person name="De Tomaso A."/>
            <person name="Davidson B."/>
            <person name="Di Gregorio A."/>
            <person name="Gelpke M."/>
            <person name="Goodstein D.M."/>
            <person name="Harafuji N."/>
            <person name="Hastings K.E."/>
            <person name="Ho I."/>
            <person name="Hotta K."/>
            <person name="Huang W."/>
            <person name="Kawashima T."/>
            <person name="Lemaire P."/>
            <person name="Martinez D."/>
            <person name="Meinertzhagen I.A."/>
            <person name="Necula S."/>
            <person name="Nonaka M."/>
            <person name="Putnam N."/>
            <person name="Rash S."/>
            <person name="Saiga H."/>
            <person name="Satake M."/>
            <person name="Terry A."/>
            <person name="Yamada L."/>
            <person name="Wang H.G."/>
            <person name="Awazu S."/>
            <person name="Azumi K."/>
            <person name="Boore J."/>
            <person name="Branno M."/>
            <person name="Chin-Bow S."/>
            <person name="DeSantis R."/>
            <person name="Doyle S."/>
            <person name="Francino P."/>
            <person name="Keys D.N."/>
            <person name="Haga S."/>
            <person name="Hayashi H."/>
            <person name="Hino K."/>
            <person name="Imai K.S."/>
            <person name="Inaba K."/>
            <person name="Kano S."/>
            <person name="Kobayashi K."/>
            <person name="Kobayashi M."/>
            <person name="Lee B.I."/>
            <person name="Makabe K.W."/>
            <person name="Manohar C."/>
            <person name="Matassi G."/>
            <person name="Medina M."/>
            <person name="Mochizuki Y."/>
            <person name="Mount S."/>
            <person name="Morishita T."/>
            <person name="Miura S."/>
            <person name="Nakayama A."/>
            <person name="Nishizaka S."/>
            <person name="Nomoto H."/>
            <person name="Ohta F."/>
            <person name="Oishi K."/>
            <person name="Rigoutsos I."/>
            <person name="Sano M."/>
            <person name="Sasaki A."/>
            <person name="Sasakura Y."/>
            <person name="Shoguchi E."/>
            <person name="Shin-i T."/>
            <person name="Spagnuolo A."/>
            <person name="Stainier D."/>
            <person name="Suzuki M.M."/>
            <person name="Tassy O."/>
            <person name="Takatori N."/>
            <person name="Tokuoka M."/>
            <person name="Yagi K."/>
            <person name="Yoshizaki F."/>
            <person name="Wada S."/>
            <person name="Zhang C."/>
            <person name="Hyatt P.D."/>
            <person name="Larimer F."/>
            <person name="Detter C."/>
            <person name="Doggett N."/>
            <person name="Glavina T."/>
            <person name="Hawkins T."/>
            <person name="Richardson P."/>
            <person name="Lucas S."/>
            <person name="Kohara Y."/>
            <person name="Levine M."/>
            <person name="Satoh N."/>
            <person name="Rokhsar D.S."/>
        </authorList>
    </citation>
    <scope>NUCLEOTIDE SEQUENCE [LARGE SCALE GENOMIC DNA]</scope>
</reference>
<dbReference type="SUPFAM" id="SSF52058">
    <property type="entry name" value="L domain-like"/>
    <property type="match status" value="1"/>
</dbReference>
<dbReference type="PROSITE" id="PS51450">
    <property type="entry name" value="LRR"/>
    <property type="match status" value="3"/>
</dbReference>
<dbReference type="EMBL" id="EAAA01002645">
    <property type="status" value="NOT_ANNOTATED_CDS"/>
    <property type="molecule type" value="Genomic_DNA"/>
</dbReference>
<evidence type="ECO:0000256" key="3">
    <source>
        <dbReference type="SAM" id="MobiDB-lite"/>
    </source>
</evidence>
<organism evidence="5 6">
    <name type="scientific">Ciona intestinalis</name>
    <name type="common">Transparent sea squirt</name>
    <name type="synonym">Ascidia intestinalis</name>
    <dbReference type="NCBI Taxonomy" id="7719"/>
    <lineage>
        <taxon>Eukaryota</taxon>
        <taxon>Metazoa</taxon>
        <taxon>Chordata</taxon>
        <taxon>Tunicata</taxon>
        <taxon>Ascidiacea</taxon>
        <taxon>Phlebobranchia</taxon>
        <taxon>Cionidae</taxon>
        <taxon>Ciona</taxon>
    </lineage>
</organism>
<dbReference type="InterPro" id="IPR001611">
    <property type="entry name" value="Leu-rich_rpt"/>
</dbReference>
<dbReference type="AlphaFoldDB" id="H2Y1A8"/>
<dbReference type="Proteomes" id="UP000008144">
    <property type="component" value="Chromosome 8"/>
</dbReference>
<dbReference type="PANTHER" id="PTHR48051">
    <property type="match status" value="1"/>
</dbReference>
<dbReference type="PANTHER" id="PTHR48051:SF1">
    <property type="entry name" value="RAS SUPPRESSOR PROTEIN 1"/>
    <property type="match status" value="1"/>
</dbReference>
<reference evidence="5" key="2">
    <citation type="journal article" date="2008" name="Genome Biol.">
        <title>Improved genome assembly and evidence-based global gene model set for the chordate Ciona intestinalis: new insight into intron and operon populations.</title>
        <authorList>
            <person name="Satou Y."/>
            <person name="Mineta K."/>
            <person name="Ogasawara M."/>
            <person name="Sasakura Y."/>
            <person name="Shoguchi E."/>
            <person name="Ueno K."/>
            <person name="Yamada L."/>
            <person name="Matsumoto J."/>
            <person name="Wasserscheid J."/>
            <person name="Dewar K."/>
            <person name="Wiley G.B."/>
            <person name="Macmil S.L."/>
            <person name="Roe B.A."/>
            <person name="Zeller R.W."/>
            <person name="Hastings K.E."/>
            <person name="Lemaire P."/>
            <person name="Lindquist E."/>
            <person name="Endo T."/>
            <person name="Hotta K."/>
            <person name="Inaba K."/>
        </authorList>
    </citation>
    <scope>NUCLEOTIDE SEQUENCE [LARGE SCALE GENOMIC DNA]</scope>
    <source>
        <strain evidence="5">wild type</strain>
    </source>
</reference>
<dbReference type="GeneTree" id="ENSGT00940000166939"/>
<dbReference type="SMART" id="SM00369">
    <property type="entry name" value="LRR_TYP"/>
    <property type="match status" value="4"/>
</dbReference>
<dbReference type="Pfam" id="PF23598">
    <property type="entry name" value="LRR_14"/>
    <property type="match status" value="1"/>
</dbReference>
<dbReference type="Ensembl" id="ENSCINT00000031019.1">
    <property type="protein sequence ID" value="ENSCINP00000035692.1"/>
    <property type="gene ID" value="ENSCING00000018834.1"/>
</dbReference>
<dbReference type="SMART" id="SM00365">
    <property type="entry name" value="LRR_SD22"/>
    <property type="match status" value="3"/>
</dbReference>
<keyword evidence="1" id="KW-0433">Leucine-rich repeat</keyword>
<dbReference type="InterPro" id="IPR055414">
    <property type="entry name" value="LRR_R13L4/SHOC2-like"/>
</dbReference>
<dbReference type="Gene3D" id="3.80.10.10">
    <property type="entry name" value="Ribonuclease Inhibitor"/>
    <property type="match status" value="1"/>
</dbReference>
<evidence type="ECO:0000256" key="2">
    <source>
        <dbReference type="ARBA" id="ARBA00022737"/>
    </source>
</evidence>
<accession>H2Y1A8</accession>
<dbReference type="HOGENOM" id="CLU_1278938_0_0_1"/>
<feature type="region of interest" description="Disordered" evidence="3">
    <location>
        <begin position="1"/>
        <end position="39"/>
    </location>
</feature>
<sequence length="182" mass="20955">MNDGTEQVVPPKKKSVQYPDQHSTKSGKQKKHSKAMAHEMQKRVSKCKDNQDTRLDLSQLDLTSLSTTIKNMTQLCEIFLYQNKLAKVPDELGQLVNLTILALNENHLTSLPASLQNLKQLKMLDLRHNKLREVPQVVYQLQSLRKLYLRFNKITTIDPAIENLSNLTQLIIRENKVREIPS</sequence>
<keyword evidence="2" id="KW-0677">Repeat</keyword>